<comment type="subcellular location">
    <subcellularLocation>
        <location evidence="1">Membrane</location>
        <topology evidence="1">Single-pass type II membrane protein</topology>
    </subcellularLocation>
</comment>
<dbReference type="PANTHER" id="PTHR31361">
    <property type="entry name" value="BETA-GLUCAN SYNTHESIS-ASSOCIATED PROTEIN KRE6-RELATED"/>
    <property type="match status" value="1"/>
</dbReference>
<feature type="transmembrane region" description="Helical" evidence="10">
    <location>
        <begin position="247"/>
        <end position="269"/>
    </location>
</feature>
<dbReference type="InterPro" id="IPR000757">
    <property type="entry name" value="Beta-glucanase-like"/>
</dbReference>
<evidence type="ECO:0000256" key="5">
    <source>
        <dbReference type="ARBA" id="ARBA00022989"/>
    </source>
</evidence>
<evidence type="ECO:0000256" key="10">
    <source>
        <dbReference type="SAM" id="Phobius"/>
    </source>
</evidence>
<keyword evidence="6 10" id="KW-0472">Membrane</keyword>
<dbReference type="InterPro" id="IPR005629">
    <property type="entry name" value="Skn1/Kre6/Sbg1"/>
</dbReference>
<evidence type="ECO:0000256" key="3">
    <source>
        <dbReference type="ARBA" id="ARBA00022692"/>
    </source>
</evidence>
<keyword evidence="7" id="KW-0325">Glycoprotein</keyword>
<dbReference type="GO" id="GO:0005789">
    <property type="term" value="C:endoplasmic reticulum membrane"/>
    <property type="evidence" value="ECO:0007669"/>
    <property type="project" value="TreeGrafter"/>
</dbReference>
<dbReference type="FunCoup" id="G8YPS5">
    <property type="interactions" value="290"/>
</dbReference>
<keyword evidence="13" id="KW-1185">Reference proteome</keyword>
<dbReference type="GO" id="GO:0031505">
    <property type="term" value="P:fungal-type cell wall organization"/>
    <property type="evidence" value="ECO:0007669"/>
    <property type="project" value="TreeGrafter"/>
</dbReference>
<dbReference type="OrthoDB" id="412647at2759"/>
<feature type="compositionally biased region" description="Polar residues" evidence="9">
    <location>
        <begin position="90"/>
        <end position="109"/>
    </location>
</feature>
<evidence type="ECO:0000313" key="13">
    <source>
        <dbReference type="Proteomes" id="UP000005222"/>
    </source>
</evidence>
<dbReference type="Pfam" id="PF03935">
    <property type="entry name" value="SKN1_KRE6_Sbg1"/>
    <property type="match status" value="1"/>
</dbReference>
<keyword evidence="4" id="KW-0735">Signal-anchor</keyword>
<keyword evidence="8" id="KW-0961">Cell wall biogenesis/degradation</keyword>
<evidence type="ECO:0000256" key="4">
    <source>
        <dbReference type="ARBA" id="ARBA00022968"/>
    </source>
</evidence>
<evidence type="ECO:0000256" key="9">
    <source>
        <dbReference type="SAM" id="MobiDB-lite"/>
    </source>
</evidence>
<dbReference type="EMBL" id="FO082056">
    <property type="protein sequence ID" value="CCE78660.1"/>
    <property type="molecule type" value="Genomic_DNA"/>
</dbReference>
<feature type="region of interest" description="Disordered" evidence="9">
    <location>
        <begin position="1"/>
        <end position="174"/>
    </location>
</feature>
<keyword evidence="3 10" id="KW-0812">Transmembrane</keyword>
<dbReference type="AlphaFoldDB" id="G8YPS5"/>
<dbReference type="SUPFAM" id="SSF49899">
    <property type="entry name" value="Concanavalin A-like lectins/glucanases"/>
    <property type="match status" value="1"/>
</dbReference>
<gene>
    <name evidence="12" type="primary">Piso0_000686</name>
    <name evidence="12" type="ORF">GNLVRS01_PISO0D01917g</name>
</gene>
<protein>
    <submittedName>
        <fullName evidence="12">Piso0_000686 protein</fullName>
    </submittedName>
</protein>
<evidence type="ECO:0000256" key="2">
    <source>
        <dbReference type="ARBA" id="ARBA00010962"/>
    </source>
</evidence>
<evidence type="ECO:0000256" key="7">
    <source>
        <dbReference type="ARBA" id="ARBA00023180"/>
    </source>
</evidence>
<dbReference type="Proteomes" id="UP000005222">
    <property type="component" value="Chromosome D"/>
</dbReference>
<feature type="compositionally biased region" description="Polar residues" evidence="9">
    <location>
        <begin position="52"/>
        <end position="62"/>
    </location>
</feature>
<feature type="compositionally biased region" description="Basic and acidic residues" evidence="9">
    <location>
        <begin position="64"/>
        <end position="73"/>
    </location>
</feature>
<dbReference type="CDD" id="cd02180">
    <property type="entry name" value="GH16_fungal_KRE6_glucanase"/>
    <property type="match status" value="1"/>
</dbReference>
<dbReference type="eggNOG" id="ENOG502QR13">
    <property type="taxonomic scope" value="Eukaryota"/>
</dbReference>
<comment type="similarity">
    <text evidence="2">Belongs to the SKN1/KRE6 family.</text>
</comment>
<feature type="compositionally biased region" description="Polar residues" evidence="9">
    <location>
        <begin position="29"/>
        <end position="39"/>
    </location>
</feature>
<accession>G8YPS5</accession>
<name>G8YPS5_PICSO</name>
<dbReference type="InterPro" id="IPR013320">
    <property type="entry name" value="ConA-like_dom_sf"/>
</dbReference>
<evidence type="ECO:0000313" key="12">
    <source>
        <dbReference type="EMBL" id="CCE78660.1"/>
    </source>
</evidence>
<proteinExistence type="inferred from homology"/>
<feature type="compositionally biased region" description="Polar residues" evidence="9">
    <location>
        <begin position="160"/>
        <end position="172"/>
    </location>
</feature>
<evidence type="ECO:0000256" key="1">
    <source>
        <dbReference type="ARBA" id="ARBA00004606"/>
    </source>
</evidence>
<dbReference type="OMA" id="PYNYQYE"/>
<feature type="compositionally biased region" description="Low complexity" evidence="9">
    <location>
        <begin position="40"/>
        <end position="51"/>
    </location>
</feature>
<reference evidence="12 13" key="1">
    <citation type="journal article" date="2012" name="G3 (Bethesda)">
        <title>Pichia sorbitophila, an interspecies yeast hybrid reveals early steps of genome resolution following polyploidization.</title>
        <authorList>
            <person name="Leh Louis V."/>
            <person name="Despons L."/>
            <person name="Friedrich A."/>
            <person name="Martin T."/>
            <person name="Durrens P."/>
            <person name="Casaregola S."/>
            <person name="Neuveglise C."/>
            <person name="Fairhead C."/>
            <person name="Marck C."/>
            <person name="Cruz J.A."/>
            <person name="Straub M.L."/>
            <person name="Kugler V."/>
            <person name="Sacerdot C."/>
            <person name="Uzunov Z."/>
            <person name="Thierry A."/>
            <person name="Weiss S."/>
            <person name="Bleykasten C."/>
            <person name="De Montigny J."/>
            <person name="Jacques N."/>
            <person name="Jung P."/>
            <person name="Lemaire M."/>
            <person name="Mallet S."/>
            <person name="Morel G."/>
            <person name="Richard G.F."/>
            <person name="Sarkar A."/>
            <person name="Savel G."/>
            <person name="Schacherer J."/>
            <person name="Seret M.L."/>
            <person name="Talla E."/>
            <person name="Samson G."/>
            <person name="Jubin C."/>
            <person name="Poulain J."/>
            <person name="Vacherie B."/>
            <person name="Barbe V."/>
            <person name="Pelletier E."/>
            <person name="Sherman D.J."/>
            <person name="Westhof E."/>
            <person name="Weissenbach J."/>
            <person name="Baret P.V."/>
            <person name="Wincker P."/>
            <person name="Gaillardin C."/>
            <person name="Dujon B."/>
            <person name="Souciet J.L."/>
        </authorList>
    </citation>
    <scope>NUCLEOTIDE SEQUENCE [LARGE SCALE GENOMIC DNA]</scope>
    <source>
        <strain evidence="13">ATCC MYA-4447 / BCRC 22081 / CBS 7064 / NBRC 10061 / NRRL Y-12695</strain>
    </source>
</reference>
<dbReference type="Gene3D" id="2.60.120.200">
    <property type="match status" value="2"/>
</dbReference>
<sequence>MSHRDLTYNSPMTRNRRNMEGGSSEESSAANPFISQGDESSSLVSNQQSYSGQSDDYNQMQNHIKPDGTRDETQTYGQRFSYNEPYAHNGTDSNFLSKQGSSDDTQGLLSSRHAMGFNGVSDSPYARTPSPNNIHIPPEYDRYPSMTRSRVVSSTSISSQLKNDQYEKSTGQDSEEKILSKLANPFSTYTDLSPFGGYPASSFPLHIDEKEPDDYLHNPDPIADASYDKNRFWYDLKNMDRRSCGGFLGFIFLLVAAVVVFVLVPVLTYSGVTTPYHPKTYQLLTGYSYPILSAIRTDLVDPDTPADAMKFKSTKGETWKLVFSDEFNAEGRTFYKGDDQFFEAVDLHYGSTQDLEWYDPDAVSTANGSMNIHMDAYKNHDLFYRSGMVQSWNKMCFSQGKVEFSARLPNYGNKHGLWPGLWTLGNLGRPGFMASTEGVWPYSYESCDAGITPNQSSPDGISYLPGQKLNSCTCKGEDHPTPGVGRGAPEIDAIEGTVADIKGGTPIGVASQSLQIAPYDIWYMPDYNFIEIYNASVTSMNTWTGGPLQQGISGATTLNLTWYEFGEGSHNFQRYGVEFLSDNDKGYCTWYIGEEKTYTLHAYALAPNGNVGWRRISKEPMSVIMNLGLSNSWDYIDWPSINFPVELRVDYVRVYQPSDNVSITCDPTDYPTYQYIESHLDAYENPNATSWTDAGYKWPKNKLMNKC</sequence>
<evidence type="ECO:0000256" key="8">
    <source>
        <dbReference type="ARBA" id="ARBA00023316"/>
    </source>
</evidence>
<dbReference type="STRING" id="559304.G8YPS5"/>
<dbReference type="GO" id="GO:0005886">
    <property type="term" value="C:plasma membrane"/>
    <property type="evidence" value="ECO:0007669"/>
    <property type="project" value="TreeGrafter"/>
</dbReference>
<organism evidence="12 13">
    <name type="scientific">Pichia sorbitophila (strain ATCC MYA-4447 / BCRC 22081 / CBS 7064 / NBRC 10061 / NRRL Y-12695)</name>
    <name type="common">Hybrid yeast</name>
    <dbReference type="NCBI Taxonomy" id="559304"/>
    <lineage>
        <taxon>Eukaryota</taxon>
        <taxon>Fungi</taxon>
        <taxon>Dikarya</taxon>
        <taxon>Ascomycota</taxon>
        <taxon>Saccharomycotina</taxon>
        <taxon>Pichiomycetes</taxon>
        <taxon>Debaryomycetaceae</taxon>
        <taxon>Millerozyma</taxon>
    </lineage>
</organism>
<keyword evidence="5 10" id="KW-1133">Transmembrane helix</keyword>
<feature type="domain" description="GH16" evidence="11">
    <location>
        <begin position="267"/>
        <end position="660"/>
    </location>
</feature>
<dbReference type="PROSITE" id="PS51762">
    <property type="entry name" value="GH16_2"/>
    <property type="match status" value="1"/>
</dbReference>
<dbReference type="InParanoid" id="G8YPS5"/>
<evidence type="ECO:0000256" key="6">
    <source>
        <dbReference type="ARBA" id="ARBA00023136"/>
    </source>
</evidence>
<dbReference type="GO" id="GO:0006078">
    <property type="term" value="P:(1-&gt;6)-beta-D-glucan biosynthetic process"/>
    <property type="evidence" value="ECO:0007669"/>
    <property type="project" value="TreeGrafter"/>
</dbReference>
<dbReference type="HOGENOM" id="CLU_010811_4_3_1"/>
<feature type="compositionally biased region" description="Low complexity" evidence="9">
    <location>
        <begin position="145"/>
        <end position="159"/>
    </location>
</feature>
<evidence type="ECO:0000259" key="11">
    <source>
        <dbReference type="PROSITE" id="PS51762"/>
    </source>
</evidence>
<dbReference type="PANTHER" id="PTHR31361:SF1">
    <property type="entry name" value="BETA-GLUCAN SYNTHESIS-ASSOCIATED PROTEIN KRE6-RELATED"/>
    <property type="match status" value="1"/>
</dbReference>
<dbReference type="GO" id="GO:0015926">
    <property type="term" value="F:glucosidase activity"/>
    <property type="evidence" value="ECO:0007669"/>
    <property type="project" value="TreeGrafter"/>
</dbReference>